<feature type="transmembrane region" description="Helical" evidence="1">
    <location>
        <begin position="37"/>
        <end position="53"/>
    </location>
</feature>
<dbReference type="OrthoDB" id="965698at2"/>
<keyword evidence="1" id="KW-0472">Membrane</keyword>
<organism evidence="2 3">
    <name type="scientific">Siphonobacter curvatus</name>
    <dbReference type="NCBI Taxonomy" id="2094562"/>
    <lineage>
        <taxon>Bacteria</taxon>
        <taxon>Pseudomonadati</taxon>
        <taxon>Bacteroidota</taxon>
        <taxon>Cytophagia</taxon>
        <taxon>Cytophagales</taxon>
        <taxon>Cytophagaceae</taxon>
        <taxon>Siphonobacter</taxon>
    </lineage>
</organism>
<dbReference type="Proteomes" id="UP000239590">
    <property type="component" value="Unassembled WGS sequence"/>
</dbReference>
<accession>A0A2S7IN98</accession>
<dbReference type="EMBL" id="PTRA01000001">
    <property type="protein sequence ID" value="PQA59030.1"/>
    <property type="molecule type" value="Genomic_DNA"/>
</dbReference>
<keyword evidence="1" id="KW-1133">Transmembrane helix</keyword>
<sequence length="78" mass="9046">MKGFTLKEILLLSASLGFLMIWVSELIAGVVSWKESYFWLMFSIVSLLGFQYYKNRRMAKERNASPPVVPDVKTKKKK</sequence>
<dbReference type="RefSeq" id="WP_104710208.1">
    <property type="nucleotide sequence ID" value="NZ_PTRA01000001.1"/>
</dbReference>
<keyword evidence="1" id="KW-0812">Transmembrane</keyword>
<evidence type="ECO:0000313" key="3">
    <source>
        <dbReference type="Proteomes" id="UP000239590"/>
    </source>
</evidence>
<protein>
    <submittedName>
        <fullName evidence="2">Uncharacterized protein</fullName>
    </submittedName>
</protein>
<reference evidence="3" key="1">
    <citation type="submission" date="2018-02" db="EMBL/GenBank/DDBJ databases">
        <title>Genome sequencing of Solimonas sp. HR-BB.</title>
        <authorList>
            <person name="Lee Y."/>
            <person name="Jeon C.O."/>
        </authorList>
    </citation>
    <scope>NUCLEOTIDE SEQUENCE [LARGE SCALE GENOMIC DNA]</scope>
    <source>
        <strain evidence="3">HR-U</strain>
    </source>
</reference>
<name>A0A2S7IN98_9BACT</name>
<proteinExistence type="predicted"/>
<feature type="transmembrane region" description="Helical" evidence="1">
    <location>
        <begin position="9"/>
        <end position="31"/>
    </location>
</feature>
<evidence type="ECO:0000256" key="1">
    <source>
        <dbReference type="SAM" id="Phobius"/>
    </source>
</evidence>
<comment type="caution">
    <text evidence="2">The sequence shown here is derived from an EMBL/GenBank/DDBJ whole genome shotgun (WGS) entry which is preliminary data.</text>
</comment>
<evidence type="ECO:0000313" key="2">
    <source>
        <dbReference type="EMBL" id="PQA59030.1"/>
    </source>
</evidence>
<keyword evidence="3" id="KW-1185">Reference proteome</keyword>
<gene>
    <name evidence="2" type="ORF">C5O19_05065</name>
</gene>
<dbReference type="AlphaFoldDB" id="A0A2S7IN98"/>